<feature type="region of interest" description="Disordered" evidence="1">
    <location>
        <begin position="1034"/>
        <end position="1072"/>
    </location>
</feature>
<proteinExistence type="predicted"/>
<evidence type="ECO:0000313" key="4">
    <source>
        <dbReference type="Proteomes" id="UP001365542"/>
    </source>
</evidence>
<comment type="caution">
    <text evidence="3">The sequence shown here is derived from an EMBL/GenBank/DDBJ whole genome shotgun (WGS) entry which is preliminary data.</text>
</comment>
<feature type="region of interest" description="Disordered" evidence="1">
    <location>
        <begin position="748"/>
        <end position="790"/>
    </location>
</feature>
<feature type="region of interest" description="Disordered" evidence="1">
    <location>
        <begin position="1407"/>
        <end position="1453"/>
    </location>
</feature>
<feature type="region of interest" description="Disordered" evidence="1">
    <location>
        <begin position="955"/>
        <end position="1000"/>
    </location>
</feature>
<reference evidence="3 4" key="1">
    <citation type="submission" date="2019-10" db="EMBL/GenBank/DDBJ databases">
        <authorList>
            <person name="Palmer J.M."/>
        </authorList>
    </citation>
    <scope>NUCLEOTIDE SEQUENCE [LARGE SCALE GENOMIC DNA]</scope>
    <source>
        <strain evidence="3 4">TWF694</strain>
    </source>
</reference>
<name>A0AAV9XHV7_9PEZI</name>
<evidence type="ECO:0000259" key="2">
    <source>
        <dbReference type="Pfam" id="PF03399"/>
    </source>
</evidence>
<sequence>MRESDDDWPIGAHQREVFGLRNADFTTLVPTRVFQVVPAQQRREIELSRPAKPPVNLSTLRHELIHPSISEEDMFKDAVQVRKRRVEEYERERERKRYTSKISLQGPKELVGICIQMCPKWDRLRRANNKSAISTYEVDENGYFGEARAVKSWHRPAAGDAEDLPEDLRTEETLMKTMDYLVHDIISNWLFANCQNFIWDRTRSIRQDCSIQGLNSDAVIECYERIARFHIFSLQQLSHNENFQRGQELEQLSKTLISLNELYDDRRRLIKQGKRKYNQETDFETEFRAYTLVSNIYSPLQIARAIQLPSRITETPIFRLALLLYKFAQRANHDDKNLFGNTSRSEATLNWSTNFFDLVYDPSTPYLLACLAAIEFLNIKKGAIKTIERGFPPQKQASSLNRLRELVDASSEFEVKNAVERYGLKTQEHNGALYIDTPRRSQKSTWIAQPPPISPPFQLNVEAKRGQEPNGEFVAARFFIDEPGCYRRVVSQLCKEEVDVRYHDPISHEQSDGPVHVMQFSSSWESAGTFVYDSIEKVDGDSTSDGLFDLIQNTRNGRVPKVQADNLVTYVGQRKKRGVTTIPQASVKTIGTPTPLAPQPHFPSSAFRGFGKPGTPASTASTPPPQPQNQFLPVVAASSAFPSAVPTRETTPLLSQEAAATPPVGGAFGARPPVVSAFGAPVSAFGTRPTQVSAFGTKVNSGAAAPAFGARAGTPPVSAFGQKPTENASAFAPAFGEKPNTVPAFGVGSPAPSGTPPPSVFPSAPSVFPQTTPLPTTTFGQQKPAEVPVPPAETVQPISVFDAKPSATTSIFSQQPSGPVLAPATKPTPVSLFNQKLRSEAQASIQTQQPTVPQFQSTQPALNPAVSSFIPSQAPISQLPTSIFDKPKTEFAQASDKSIFDLEHPRQPLISFFPVEQKPAPPIPGPSTSVLESEANQKPVTSFFPSFTPASKPPVPLFPSTSITPQVPPPPPLFPSSSTTPQVYPPSLFPSTSTTPKVPPPQLPILDFGAPKPTATHEQASIPNNEVFSTIKPITQQVPEPETKSPDEVEAIEEDKPESPKPRLAPSGLPLVEDVPDSHDLPPPQSFTYRDVVQPIAPEFFRKLDKSRDQEPWYPGIDSLDKLKFLDILDLARHRQNLKGVAWHPLKLSECNPEGLPALLEQSAPDTWQLQIVCADEGQKSLDWFMHKFEHLVERDGEPTYRDVHVASSHRRGEDGSIGGLIFGCTASLGKDAKEHKKNIKHDKGVLQRTIINALRLAPKGKLQVLVLAYWGIGKNRKAQLEYLRKNLGVDEFEEGGKIAVNVLLLETLKDMEDLNKTVKSFGVGLVEEKKEVKDLQNGENHLAQSITAMKSPETNGNSKKRRELDELEAQTAKLLLDSDSNAMKRRRFVDNAKPVYIYGLPAFETPLKKTKPQPQPQQQPKPQPQPQKRKPVENISDSKKRKVKATSDNVTKALNSVSAKFDAWALPDGEDDLKIGGVSLEEFMNDWEKRGF</sequence>
<keyword evidence="4" id="KW-1185">Reference proteome</keyword>
<dbReference type="InterPro" id="IPR045107">
    <property type="entry name" value="SAC3/GANP/THP3"/>
</dbReference>
<dbReference type="EMBL" id="JAVHJO010000003">
    <property type="protein sequence ID" value="KAK6541504.1"/>
    <property type="molecule type" value="Genomic_DNA"/>
</dbReference>
<feature type="compositionally biased region" description="Pro residues" evidence="1">
    <location>
        <begin position="1414"/>
        <end position="1426"/>
    </location>
</feature>
<dbReference type="PANTHER" id="PTHR12436">
    <property type="entry name" value="80 KDA MCM3-ASSOCIATED PROTEIN"/>
    <property type="match status" value="1"/>
</dbReference>
<feature type="region of interest" description="Disordered" evidence="1">
    <location>
        <begin position="607"/>
        <end position="630"/>
    </location>
</feature>
<protein>
    <recommendedName>
        <fullName evidence="2">SAC3/GANP/THP3 conserved domain-containing protein</fullName>
    </recommendedName>
</protein>
<dbReference type="InterPro" id="IPR005062">
    <property type="entry name" value="SAC3/GANP/THP3_conserved"/>
</dbReference>
<feature type="compositionally biased region" description="Polar residues" evidence="1">
    <location>
        <begin position="926"/>
        <end position="936"/>
    </location>
</feature>
<dbReference type="Pfam" id="PF03399">
    <property type="entry name" value="SAC3_GANP"/>
    <property type="match status" value="1"/>
</dbReference>
<feature type="compositionally biased region" description="Low complexity" evidence="1">
    <location>
        <begin position="761"/>
        <end position="778"/>
    </location>
</feature>
<feature type="domain" description="SAC3/GANP/THP3 conserved" evidence="2">
    <location>
        <begin position="117"/>
        <end position="427"/>
    </location>
</feature>
<organism evidence="3 4">
    <name type="scientific">Orbilia ellipsospora</name>
    <dbReference type="NCBI Taxonomy" id="2528407"/>
    <lineage>
        <taxon>Eukaryota</taxon>
        <taxon>Fungi</taxon>
        <taxon>Dikarya</taxon>
        <taxon>Ascomycota</taxon>
        <taxon>Pezizomycotina</taxon>
        <taxon>Orbiliomycetes</taxon>
        <taxon>Orbiliales</taxon>
        <taxon>Orbiliaceae</taxon>
        <taxon>Orbilia</taxon>
    </lineage>
</organism>
<evidence type="ECO:0000313" key="3">
    <source>
        <dbReference type="EMBL" id="KAK6541504.1"/>
    </source>
</evidence>
<dbReference type="PANTHER" id="PTHR12436:SF3">
    <property type="entry name" value="GERMINAL-CENTER ASSOCIATED NUCLEAR PROTEIN"/>
    <property type="match status" value="1"/>
</dbReference>
<evidence type="ECO:0000256" key="1">
    <source>
        <dbReference type="SAM" id="MobiDB-lite"/>
    </source>
</evidence>
<dbReference type="Gene3D" id="1.25.40.990">
    <property type="match status" value="1"/>
</dbReference>
<accession>A0AAV9XHV7</accession>
<dbReference type="Proteomes" id="UP001365542">
    <property type="component" value="Unassembled WGS sequence"/>
</dbReference>
<feature type="region of interest" description="Disordered" evidence="1">
    <location>
        <begin position="915"/>
        <end position="936"/>
    </location>
</feature>
<gene>
    <name evidence="3" type="ORF">TWF694_007312</name>
</gene>
<dbReference type="GO" id="GO:0005737">
    <property type="term" value="C:cytoplasm"/>
    <property type="evidence" value="ECO:0007669"/>
    <property type="project" value="TreeGrafter"/>
</dbReference>
<dbReference type="GO" id="GO:0006406">
    <property type="term" value="P:mRNA export from nucleus"/>
    <property type="evidence" value="ECO:0007669"/>
    <property type="project" value="TreeGrafter"/>
</dbReference>
<dbReference type="GO" id="GO:0070390">
    <property type="term" value="C:transcription export complex 2"/>
    <property type="evidence" value="ECO:0007669"/>
    <property type="project" value="TreeGrafter"/>
</dbReference>